<dbReference type="STRING" id="691883.A0A058ZEN0"/>
<dbReference type="PANTHER" id="PTHR10807">
    <property type="entry name" value="MYOTUBULARIN-RELATED"/>
    <property type="match status" value="1"/>
</dbReference>
<evidence type="ECO:0000256" key="4">
    <source>
        <dbReference type="SAM" id="MobiDB-lite"/>
    </source>
</evidence>
<dbReference type="SUPFAM" id="SSF52799">
    <property type="entry name" value="(Phosphotyrosine protein) phosphatases II"/>
    <property type="match status" value="2"/>
</dbReference>
<dbReference type="GO" id="GO:0005737">
    <property type="term" value="C:cytoplasm"/>
    <property type="evidence" value="ECO:0007669"/>
    <property type="project" value="TreeGrafter"/>
</dbReference>
<dbReference type="RefSeq" id="XP_009492566.1">
    <property type="nucleotide sequence ID" value="XM_009494291.1"/>
</dbReference>
<dbReference type="GeneID" id="20525163"/>
<dbReference type="InterPro" id="IPR010569">
    <property type="entry name" value="Myotubularin-like_Pase_dom"/>
</dbReference>
<gene>
    <name evidence="7" type="ORF">H696_00438</name>
</gene>
<comment type="subcellular location">
    <subcellularLocation>
        <location evidence="1">Endomembrane system</location>
        <topology evidence="1">Peripheral membrane protein</topology>
    </subcellularLocation>
</comment>
<evidence type="ECO:0000256" key="2">
    <source>
        <dbReference type="PIRSR" id="PIRSR630564-1"/>
    </source>
</evidence>
<dbReference type="GO" id="GO:0004438">
    <property type="term" value="F:phosphatidylinositol-3-phosphate phosphatase activity"/>
    <property type="evidence" value="ECO:0007669"/>
    <property type="project" value="TreeGrafter"/>
</dbReference>
<feature type="binding site" evidence="3">
    <location>
        <begin position="744"/>
        <end position="750"/>
    </location>
    <ligand>
        <name>substrate</name>
    </ligand>
</feature>
<keyword evidence="8" id="KW-1185">Reference proteome</keyword>
<dbReference type="Proteomes" id="UP000030693">
    <property type="component" value="Unassembled WGS sequence"/>
</dbReference>
<feature type="region of interest" description="Disordered" evidence="4">
    <location>
        <begin position="261"/>
        <end position="295"/>
    </location>
</feature>
<name>A0A058ZEN0_FONAL</name>
<dbReference type="PROSITE" id="PS00383">
    <property type="entry name" value="TYR_PHOSPHATASE_1"/>
    <property type="match status" value="1"/>
</dbReference>
<dbReference type="Pfam" id="PF06602">
    <property type="entry name" value="Myotub-related"/>
    <property type="match status" value="2"/>
</dbReference>
<feature type="domain" description="Tyrosine specific protein phosphatases" evidence="5">
    <location>
        <begin position="713"/>
        <end position="760"/>
    </location>
</feature>
<dbReference type="InterPro" id="IPR029021">
    <property type="entry name" value="Prot-tyrosine_phosphatase-like"/>
</dbReference>
<dbReference type="Gene3D" id="3.90.190.10">
    <property type="entry name" value="Protein tyrosine phosphatase superfamily"/>
    <property type="match status" value="1"/>
</dbReference>
<feature type="compositionally biased region" description="Low complexity" evidence="4">
    <location>
        <begin position="271"/>
        <end position="293"/>
    </location>
</feature>
<dbReference type="InterPro" id="IPR003595">
    <property type="entry name" value="Tyr_Pase_cat"/>
</dbReference>
<dbReference type="GO" id="GO:0012505">
    <property type="term" value="C:endomembrane system"/>
    <property type="evidence" value="ECO:0007669"/>
    <property type="project" value="UniProtKB-SubCell"/>
</dbReference>
<feature type="domain" description="Myotubularin phosphatase" evidence="6">
    <location>
        <begin position="318"/>
        <end position="908"/>
    </location>
</feature>
<feature type="compositionally biased region" description="Gly residues" evidence="4">
    <location>
        <begin position="261"/>
        <end position="270"/>
    </location>
</feature>
<dbReference type="InterPro" id="IPR030564">
    <property type="entry name" value="Myotubularin"/>
</dbReference>
<dbReference type="SMART" id="SM00404">
    <property type="entry name" value="PTPc_motif"/>
    <property type="match status" value="1"/>
</dbReference>
<evidence type="ECO:0000259" key="5">
    <source>
        <dbReference type="PROSITE" id="PS50056"/>
    </source>
</evidence>
<accession>A0A058ZEN0</accession>
<evidence type="ECO:0000313" key="8">
    <source>
        <dbReference type="Proteomes" id="UP000030693"/>
    </source>
</evidence>
<dbReference type="PANTHER" id="PTHR10807:SF128">
    <property type="entry name" value="PHOSPHATIDYLINOSITOL-3,5-BISPHOSPHATE 3-PHOSPHATASE"/>
    <property type="match status" value="1"/>
</dbReference>
<proteinExistence type="predicted"/>
<evidence type="ECO:0000259" key="6">
    <source>
        <dbReference type="PROSITE" id="PS51339"/>
    </source>
</evidence>
<dbReference type="AlphaFoldDB" id="A0A058ZEN0"/>
<sequence length="949" mass="101223">MMTSSMGMHASRGDPRLHPGAGRGLFAELDDQPASGLPLARLEDILGLYPGERLLSIAFRVVHLCPYDGPIGGTLFQTCFRMIFCNASDTSPHGRKYFDWKGHGFSTVTCPIPGPEIPYGVVQKISLAPTPGSGLAPVLAAAAEAGPLPTGLHTSHFYLLPADEDGSSADDMGNGTFWTESIHTGLEEVVLVGPTSGDPAALAAMPSANSGSSGRAPLGRPEKVGFSLRCADFRVHEFRLVPWQFYEHVLRCGFPLTAGSSGPGGAGGAGAPATGPGQGTAAPSAPAVSSSTGPGTGAYQPRALFAFRFQPAYQNPDDWRRYSGERDLERVLGTDPRVAVARSAERSPLVRAHLPAHQPNGAWRISTANAEPEHAICGTYCTRLGVPAAIDDEQLARAASFRSKSRVPILSWLHPLNGASLTRCSQPNVGLLGNMHPDDETYLNLLGELAACAHGNLATQYEHRLMQQATGRPRAPVTNPPVATQEALSVDSGAFSLPASEASPVTSSLTASASFSGMEDLSDMLSSMITRTGGSAEADAMMAGLAGGNNAAGATPVPDVPLMIMDARPQLNAIANQAKGAGYERVSFYRSARLVFLGIDNIHVMSGSIRRMLNLCFPFDSVLEGAAVWQTSGGVLAARSSDAMEPGIGPGGGGEAPVAGPPAPTDTPLEPGEHLVVGNAPPGVSAAALPGGGHFGPEFRRSRLDFHSRVEATRWLDYVQLLLASAVTIADHLNRDAYPVLVHCSDGWDRTSQLCALSMLLLDPEYRTIQGFARLVAKEWTGAGHKFAHRLGYANRTQSNERSPIFLQFLDSVHQLLVQFPAAFEFRIELLVFLADEALACRFGDFLFNCDRERHEHGVFRQTCSLWSYVLGTREGLERFRNPVYALVPGVLRPSTAARRLRLWAEFYLRWSPVLGETVSRATRQSADRLAVMRAAVEAMERAAGVVGV</sequence>
<protein>
    <submittedName>
        <fullName evidence="7">Uncharacterized protein</fullName>
    </submittedName>
</protein>
<dbReference type="InterPro" id="IPR016130">
    <property type="entry name" value="Tyr_Pase_AS"/>
</dbReference>
<dbReference type="InterPro" id="IPR000387">
    <property type="entry name" value="Tyr_Pase_dom"/>
</dbReference>
<dbReference type="GO" id="GO:0016020">
    <property type="term" value="C:membrane"/>
    <property type="evidence" value="ECO:0007669"/>
    <property type="project" value="TreeGrafter"/>
</dbReference>
<dbReference type="PROSITE" id="PS50056">
    <property type="entry name" value="TYR_PHOSPHATASE_2"/>
    <property type="match status" value="1"/>
</dbReference>
<reference evidence="7" key="1">
    <citation type="submission" date="2013-04" db="EMBL/GenBank/DDBJ databases">
        <title>The Genome Sequence of Fonticula alba ATCC 38817.</title>
        <authorList>
            <consortium name="The Broad Institute Genomics Platform"/>
            <person name="Russ C."/>
            <person name="Cuomo C."/>
            <person name="Burger G."/>
            <person name="Gray M.W."/>
            <person name="Holland P.W.H."/>
            <person name="King N."/>
            <person name="Lang F.B.F."/>
            <person name="Roger A.J."/>
            <person name="Ruiz-Trillo I."/>
            <person name="Brown M."/>
            <person name="Walker B."/>
            <person name="Young S."/>
            <person name="Zeng Q."/>
            <person name="Gargeya S."/>
            <person name="Fitzgerald M."/>
            <person name="Haas B."/>
            <person name="Abouelleil A."/>
            <person name="Allen A.W."/>
            <person name="Alvarado L."/>
            <person name="Arachchi H.M."/>
            <person name="Berlin A.M."/>
            <person name="Chapman S.B."/>
            <person name="Gainer-Dewar J."/>
            <person name="Goldberg J."/>
            <person name="Griggs A."/>
            <person name="Gujja S."/>
            <person name="Hansen M."/>
            <person name="Howarth C."/>
            <person name="Imamovic A."/>
            <person name="Ireland A."/>
            <person name="Larimer J."/>
            <person name="McCowan C."/>
            <person name="Murphy C."/>
            <person name="Pearson M."/>
            <person name="Poon T.W."/>
            <person name="Priest M."/>
            <person name="Roberts A."/>
            <person name="Saif S."/>
            <person name="Shea T."/>
            <person name="Sisk P."/>
            <person name="Sykes S."/>
            <person name="Wortman J."/>
            <person name="Nusbaum C."/>
            <person name="Birren B."/>
        </authorList>
    </citation>
    <scope>NUCLEOTIDE SEQUENCE [LARGE SCALE GENOMIC DNA]</scope>
    <source>
        <strain evidence="7">ATCC 38817</strain>
    </source>
</reference>
<dbReference type="EMBL" id="KB932201">
    <property type="protein sequence ID" value="KCV72865.1"/>
    <property type="molecule type" value="Genomic_DNA"/>
</dbReference>
<evidence type="ECO:0000256" key="3">
    <source>
        <dbReference type="PIRSR" id="PIRSR630564-2"/>
    </source>
</evidence>
<feature type="active site" description="Phosphocysteine intermediate" evidence="2">
    <location>
        <position position="744"/>
    </location>
</feature>
<dbReference type="OrthoDB" id="271628at2759"/>
<feature type="region of interest" description="Disordered" evidence="4">
    <location>
        <begin position="643"/>
        <end position="672"/>
    </location>
</feature>
<dbReference type="GO" id="GO:0046856">
    <property type="term" value="P:phosphatidylinositol dephosphorylation"/>
    <property type="evidence" value="ECO:0007669"/>
    <property type="project" value="TreeGrafter"/>
</dbReference>
<dbReference type="eggNOG" id="KOG4471">
    <property type="taxonomic scope" value="Eukaryota"/>
</dbReference>
<dbReference type="PROSITE" id="PS51339">
    <property type="entry name" value="PPASE_MYOTUBULARIN"/>
    <property type="match status" value="1"/>
</dbReference>
<organism evidence="7">
    <name type="scientific">Fonticula alba</name>
    <name type="common">Slime mold</name>
    <dbReference type="NCBI Taxonomy" id="691883"/>
    <lineage>
        <taxon>Eukaryota</taxon>
        <taxon>Rotosphaerida</taxon>
        <taxon>Fonticulaceae</taxon>
        <taxon>Fonticula</taxon>
    </lineage>
</organism>
<dbReference type="CDD" id="cd14507">
    <property type="entry name" value="PTP-MTM-like"/>
    <property type="match status" value="1"/>
</dbReference>
<evidence type="ECO:0000313" key="7">
    <source>
        <dbReference type="EMBL" id="KCV72865.1"/>
    </source>
</evidence>
<evidence type="ECO:0000256" key="1">
    <source>
        <dbReference type="ARBA" id="ARBA00004184"/>
    </source>
</evidence>